<proteinExistence type="predicted"/>
<feature type="domain" description="C2H2-type" evidence="7">
    <location>
        <begin position="78"/>
        <end position="107"/>
    </location>
</feature>
<dbReference type="Pfam" id="PF12874">
    <property type="entry name" value="zf-met"/>
    <property type="match status" value="1"/>
</dbReference>
<feature type="domain" description="C2H2-type" evidence="7">
    <location>
        <begin position="283"/>
        <end position="312"/>
    </location>
</feature>
<reference evidence="8 9" key="1">
    <citation type="journal article" date="2020" name="ISME J.">
        <title>Uncovering the hidden diversity of litter-decomposition mechanisms in mushroom-forming fungi.</title>
        <authorList>
            <person name="Floudas D."/>
            <person name="Bentzer J."/>
            <person name="Ahren D."/>
            <person name="Johansson T."/>
            <person name="Persson P."/>
            <person name="Tunlid A."/>
        </authorList>
    </citation>
    <scope>NUCLEOTIDE SEQUENCE [LARGE SCALE GENOMIC DNA]</scope>
    <source>
        <strain evidence="8 9">CBS 175.51</strain>
    </source>
</reference>
<dbReference type="InterPro" id="IPR036236">
    <property type="entry name" value="Znf_C2H2_sf"/>
</dbReference>
<dbReference type="PROSITE" id="PS00028">
    <property type="entry name" value="ZINC_FINGER_C2H2_1"/>
    <property type="match status" value="4"/>
</dbReference>
<dbReference type="OrthoDB" id="6077919at2759"/>
<accession>A0A8H5FJP4</accession>
<feature type="region of interest" description="Disordered" evidence="6">
    <location>
        <begin position="233"/>
        <end position="252"/>
    </location>
</feature>
<sequence>MYTEYYCNDCTHMCKKLSGIRGHCKSKGHLRLWNIKWFCEQCNVRITATRLLHQHIDSGEHRRVIAGLGVVDSPVVLRGCPDCDRVFRTDNGLNNHCLAMGHRGEVSPAPPVPGWICAPCDEKFYKESTYLKHCRSEAHTKPIRCNFSGCTRRFKTPSAYANHLESGFHGITLSPTVGAATSRSPTDLLSGIQEVADFLSGETAQQSVPEYAPGEPGPPLGPREEAVATLSSAEASEDSTLAVTTTPTGPQTISPEALRLALGPIPEAPQYVVNDFAHLGIPFACPTCAKTFKKIISLTAHMNSPAHDADAFLCPGCDRHFPLVSSLIQHLESGCCELASKEEVFDRFLKMTDRFSRMLIA</sequence>
<name>A0A8H5FJP4_9AGAR</name>
<evidence type="ECO:0000256" key="4">
    <source>
        <dbReference type="ARBA" id="ARBA00022833"/>
    </source>
</evidence>
<dbReference type="SMART" id="SM00355">
    <property type="entry name" value="ZnF_C2H2"/>
    <property type="match status" value="7"/>
</dbReference>
<evidence type="ECO:0000256" key="6">
    <source>
        <dbReference type="SAM" id="MobiDB-lite"/>
    </source>
</evidence>
<dbReference type="AlphaFoldDB" id="A0A8H5FJP4"/>
<evidence type="ECO:0000259" key="7">
    <source>
        <dbReference type="PROSITE" id="PS50157"/>
    </source>
</evidence>
<comment type="caution">
    <text evidence="8">The sequence shown here is derived from an EMBL/GenBank/DDBJ whole genome shotgun (WGS) entry which is preliminary data.</text>
</comment>
<dbReference type="Proteomes" id="UP000541558">
    <property type="component" value="Unassembled WGS sequence"/>
</dbReference>
<dbReference type="GO" id="GO:0000981">
    <property type="term" value="F:DNA-binding transcription factor activity, RNA polymerase II-specific"/>
    <property type="evidence" value="ECO:0007669"/>
    <property type="project" value="TreeGrafter"/>
</dbReference>
<dbReference type="PROSITE" id="PS50157">
    <property type="entry name" value="ZINC_FINGER_C2H2_2"/>
    <property type="match status" value="3"/>
</dbReference>
<evidence type="ECO:0000256" key="5">
    <source>
        <dbReference type="PROSITE-ProRule" id="PRU00042"/>
    </source>
</evidence>
<dbReference type="PANTHER" id="PTHR24409:SF295">
    <property type="entry name" value="AZ2-RELATED"/>
    <property type="match status" value="1"/>
</dbReference>
<dbReference type="GO" id="GO:0008270">
    <property type="term" value="F:zinc ion binding"/>
    <property type="evidence" value="ECO:0007669"/>
    <property type="project" value="UniProtKB-KW"/>
</dbReference>
<dbReference type="EMBL" id="JAACJK010000008">
    <property type="protein sequence ID" value="KAF5339299.1"/>
    <property type="molecule type" value="Genomic_DNA"/>
</dbReference>
<keyword evidence="4" id="KW-0862">Zinc</keyword>
<keyword evidence="3 5" id="KW-0863">Zinc-finger</keyword>
<dbReference type="SUPFAM" id="SSF57667">
    <property type="entry name" value="beta-beta-alpha zinc fingers"/>
    <property type="match status" value="2"/>
</dbReference>
<evidence type="ECO:0000256" key="3">
    <source>
        <dbReference type="ARBA" id="ARBA00022771"/>
    </source>
</evidence>
<keyword evidence="9" id="KW-1185">Reference proteome</keyword>
<dbReference type="PANTHER" id="PTHR24409">
    <property type="entry name" value="ZINC FINGER PROTEIN 142"/>
    <property type="match status" value="1"/>
</dbReference>
<evidence type="ECO:0000313" key="8">
    <source>
        <dbReference type="EMBL" id="KAF5339299.1"/>
    </source>
</evidence>
<protein>
    <recommendedName>
        <fullName evidence="7">C2H2-type domain-containing protein</fullName>
    </recommendedName>
</protein>
<keyword evidence="2" id="KW-0677">Repeat</keyword>
<dbReference type="GO" id="GO:0000977">
    <property type="term" value="F:RNA polymerase II transcription regulatory region sequence-specific DNA binding"/>
    <property type="evidence" value="ECO:0007669"/>
    <property type="project" value="TreeGrafter"/>
</dbReference>
<keyword evidence="1" id="KW-0479">Metal-binding</keyword>
<organism evidence="8 9">
    <name type="scientific">Ephemerocybe angulata</name>
    <dbReference type="NCBI Taxonomy" id="980116"/>
    <lineage>
        <taxon>Eukaryota</taxon>
        <taxon>Fungi</taxon>
        <taxon>Dikarya</taxon>
        <taxon>Basidiomycota</taxon>
        <taxon>Agaricomycotina</taxon>
        <taxon>Agaricomycetes</taxon>
        <taxon>Agaricomycetidae</taxon>
        <taxon>Agaricales</taxon>
        <taxon>Agaricineae</taxon>
        <taxon>Psathyrellaceae</taxon>
        <taxon>Ephemerocybe</taxon>
    </lineage>
</organism>
<feature type="domain" description="C2H2-type" evidence="7">
    <location>
        <begin position="115"/>
        <end position="142"/>
    </location>
</feature>
<gene>
    <name evidence="8" type="ORF">D9611_009838</name>
</gene>
<evidence type="ECO:0000256" key="2">
    <source>
        <dbReference type="ARBA" id="ARBA00022737"/>
    </source>
</evidence>
<dbReference type="InterPro" id="IPR013087">
    <property type="entry name" value="Znf_C2H2_type"/>
</dbReference>
<dbReference type="Gene3D" id="3.30.160.60">
    <property type="entry name" value="Classic Zinc Finger"/>
    <property type="match status" value="2"/>
</dbReference>
<feature type="region of interest" description="Disordered" evidence="6">
    <location>
        <begin position="203"/>
        <end position="224"/>
    </location>
</feature>
<evidence type="ECO:0000256" key="1">
    <source>
        <dbReference type="ARBA" id="ARBA00022723"/>
    </source>
</evidence>
<dbReference type="GO" id="GO:0005634">
    <property type="term" value="C:nucleus"/>
    <property type="evidence" value="ECO:0007669"/>
    <property type="project" value="TreeGrafter"/>
</dbReference>
<evidence type="ECO:0000313" key="9">
    <source>
        <dbReference type="Proteomes" id="UP000541558"/>
    </source>
</evidence>
<dbReference type="Pfam" id="PF00096">
    <property type="entry name" value="zf-C2H2"/>
    <property type="match status" value="1"/>
</dbReference>